<dbReference type="Pfam" id="PF08811">
    <property type="entry name" value="DUF1800"/>
    <property type="match status" value="1"/>
</dbReference>
<gene>
    <name evidence="1" type="ORF">NIASO_17050</name>
</gene>
<dbReference type="EMBL" id="CP007035">
    <property type="protein sequence ID" value="AHF16409.1"/>
    <property type="molecule type" value="Genomic_DNA"/>
</dbReference>
<evidence type="ECO:0000313" key="2">
    <source>
        <dbReference type="Proteomes" id="UP000003586"/>
    </source>
</evidence>
<accession>W0F4M0</accession>
<dbReference type="eggNOG" id="COG5267">
    <property type="taxonomic scope" value="Bacteria"/>
</dbReference>
<organism evidence="1 2">
    <name type="scientific">Niabella soli DSM 19437</name>
    <dbReference type="NCBI Taxonomy" id="929713"/>
    <lineage>
        <taxon>Bacteria</taxon>
        <taxon>Pseudomonadati</taxon>
        <taxon>Bacteroidota</taxon>
        <taxon>Chitinophagia</taxon>
        <taxon>Chitinophagales</taxon>
        <taxon>Chitinophagaceae</taxon>
        <taxon>Niabella</taxon>
    </lineage>
</organism>
<keyword evidence="2" id="KW-1185">Reference proteome</keyword>
<dbReference type="OrthoDB" id="9772295at2"/>
<dbReference type="InterPro" id="IPR014917">
    <property type="entry name" value="DUF1800"/>
</dbReference>
<sequence length="493" mass="56303">MAASNQKKNQHLLWRAGFGPAVEQLQELAKYTPQEYYQALVNASNKKPAYINIASPDLMELYEAYLDPAKRSKLTGDDRKILNRKQQQSVKDLNLYWLKELIASDAQLREKMAFFWHGHFASRNGNLFYNQLFLQTLRENALGNFRTLLKEVSKSASMLYFLNNQQNRKGHPNENFAREVMELFTLGRGHYTETDIKEGARAFTGWTANARGEFNFAKNQHDTGVKNFLGKKGNFDGDEVLDIIADNPQTARFITEKIYKFFVNETVDKNIVQSLSDSFYKDYDIGKLMGQIFTSDWFYDEKNIGSRIKSPIELLAGIQRMVPMQLDNDNALMNLQRILGQQLLYPPNVAGWPGGKSWIDSSTLMMRLRIPQLFNDKDLLNVKPKQDDDIMMGRKADGMANIPGAKPAVKKQPAKPNPGAGLINAKIDWGQYVSKFEKTKREAIFPAISDYLFQVNAVNVDQVATKYVDASDRDAYIRSVTIQLMSTPEYQMC</sequence>
<dbReference type="RefSeq" id="WP_008587491.1">
    <property type="nucleotide sequence ID" value="NZ_CP007035.1"/>
</dbReference>
<dbReference type="KEGG" id="nso:NIASO_17050"/>
<evidence type="ECO:0000313" key="1">
    <source>
        <dbReference type="EMBL" id="AHF16409.1"/>
    </source>
</evidence>
<dbReference type="AlphaFoldDB" id="W0F4M0"/>
<dbReference type="STRING" id="929713.NIASO_17050"/>
<proteinExistence type="predicted"/>
<protein>
    <submittedName>
        <fullName evidence="1">Uncharacterized protein</fullName>
    </submittedName>
</protein>
<name>W0F4M0_9BACT</name>
<dbReference type="Proteomes" id="UP000003586">
    <property type="component" value="Chromosome"/>
</dbReference>
<dbReference type="HOGENOM" id="CLU_026001_1_2_10"/>
<reference evidence="1 2" key="1">
    <citation type="submission" date="2013-12" db="EMBL/GenBank/DDBJ databases">
        <authorList>
            <consortium name="DOE Joint Genome Institute"/>
            <person name="Eisen J."/>
            <person name="Huntemann M."/>
            <person name="Han J."/>
            <person name="Chen A."/>
            <person name="Kyrpides N."/>
            <person name="Mavromatis K."/>
            <person name="Markowitz V."/>
            <person name="Palaniappan K."/>
            <person name="Ivanova N."/>
            <person name="Schaumberg A."/>
            <person name="Pati A."/>
            <person name="Liolios K."/>
            <person name="Nordberg H.P."/>
            <person name="Cantor M.N."/>
            <person name="Hua S.X."/>
            <person name="Woyke T."/>
        </authorList>
    </citation>
    <scope>NUCLEOTIDE SEQUENCE [LARGE SCALE GENOMIC DNA]</scope>
    <source>
        <strain evidence="2">DSM 19437</strain>
    </source>
</reference>